<protein>
    <submittedName>
        <fullName evidence="1">Uncharacterized protein</fullName>
    </submittedName>
</protein>
<dbReference type="RefSeq" id="WP_148951146.1">
    <property type="nucleotide sequence ID" value="NZ_VTES01000015.1"/>
</dbReference>
<name>A0A5D4RZI2_9BACI</name>
<dbReference type="EMBL" id="VTES01000015">
    <property type="protein sequence ID" value="TYS55781.1"/>
    <property type="molecule type" value="Genomic_DNA"/>
</dbReference>
<reference evidence="1 2" key="1">
    <citation type="submission" date="2019-08" db="EMBL/GenBank/DDBJ databases">
        <title>Bacillus genomes from the desert of Cuatro Cienegas, Coahuila.</title>
        <authorList>
            <person name="Olmedo-Alvarez G."/>
        </authorList>
    </citation>
    <scope>NUCLEOTIDE SEQUENCE [LARGE SCALE GENOMIC DNA]</scope>
    <source>
        <strain evidence="1 2">CH37_1T</strain>
    </source>
</reference>
<evidence type="ECO:0000313" key="1">
    <source>
        <dbReference type="EMBL" id="TYS55781.1"/>
    </source>
</evidence>
<proteinExistence type="predicted"/>
<organism evidence="1 2">
    <name type="scientific">Bacillus infantis</name>
    <dbReference type="NCBI Taxonomy" id="324767"/>
    <lineage>
        <taxon>Bacteria</taxon>
        <taxon>Bacillati</taxon>
        <taxon>Bacillota</taxon>
        <taxon>Bacilli</taxon>
        <taxon>Bacillales</taxon>
        <taxon>Bacillaceae</taxon>
        <taxon>Bacillus</taxon>
    </lineage>
</organism>
<accession>A0A5D4RZI2</accession>
<gene>
    <name evidence="1" type="ORF">FZD47_25490</name>
</gene>
<evidence type="ECO:0000313" key="2">
    <source>
        <dbReference type="Proteomes" id="UP000323732"/>
    </source>
</evidence>
<dbReference type="Proteomes" id="UP000323732">
    <property type="component" value="Unassembled WGS sequence"/>
</dbReference>
<dbReference type="AlphaFoldDB" id="A0A5D4RZI2"/>
<comment type="caution">
    <text evidence="1">The sequence shown here is derived from an EMBL/GenBank/DDBJ whole genome shotgun (WGS) entry which is preliminary data.</text>
</comment>
<sequence length="105" mass="11941">MKFRFNKDTEYGPRTDLFVSVLKSTQPNVRGLVKCVCWRDKAKVAEARVTGLLVMVSFKEYKEDKFKGEVIQKVKAGDVSNCSWKEFEVLSTNSKGQYDPFGYGG</sequence>